<feature type="transmembrane region" description="Helical" evidence="1">
    <location>
        <begin position="6"/>
        <end position="28"/>
    </location>
</feature>
<dbReference type="Pfam" id="PF04020">
    <property type="entry name" value="Phage_holin_4_2"/>
    <property type="match status" value="1"/>
</dbReference>
<gene>
    <name evidence="2" type="ORF">A2828_04330</name>
</gene>
<comment type="caution">
    <text evidence="2">The sequence shown here is derived from an EMBL/GenBank/DDBJ whole genome shotgun (WGS) entry which is preliminary data.</text>
</comment>
<name>A0A1G2PFT6_9BACT</name>
<feature type="transmembrane region" description="Helical" evidence="1">
    <location>
        <begin position="70"/>
        <end position="87"/>
    </location>
</feature>
<dbReference type="PANTHER" id="PTHR37309">
    <property type="entry name" value="SLR0284 PROTEIN"/>
    <property type="match status" value="1"/>
</dbReference>
<feature type="transmembrane region" description="Helical" evidence="1">
    <location>
        <begin position="35"/>
        <end position="58"/>
    </location>
</feature>
<accession>A0A1G2PFT6</accession>
<evidence type="ECO:0008006" key="4">
    <source>
        <dbReference type="Google" id="ProtNLM"/>
    </source>
</evidence>
<sequence length="88" mass="9295">MPGGILFTGDFISLLVAGAVIGIINGVLKPILKILSFPLIIITGGLFSLILTLGLLWLADYLLPDLAINGLIPLVITALILSFVHVIF</sequence>
<reference evidence="2 3" key="1">
    <citation type="journal article" date="2016" name="Nat. Commun.">
        <title>Thousands of microbial genomes shed light on interconnected biogeochemical processes in an aquifer system.</title>
        <authorList>
            <person name="Anantharaman K."/>
            <person name="Brown C.T."/>
            <person name="Hug L.A."/>
            <person name="Sharon I."/>
            <person name="Castelle C.J."/>
            <person name="Probst A.J."/>
            <person name="Thomas B.C."/>
            <person name="Singh A."/>
            <person name="Wilkins M.J."/>
            <person name="Karaoz U."/>
            <person name="Brodie E.L."/>
            <person name="Williams K.H."/>
            <person name="Hubbard S.S."/>
            <person name="Banfield J.F."/>
        </authorList>
    </citation>
    <scope>NUCLEOTIDE SEQUENCE [LARGE SCALE GENOMIC DNA]</scope>
</reference>
<evidence type="ECO:0000313" key="2">
    <source>
        <dbReference type="EMBL" id="OHA47194.1"/>
    </source>
</evidence>
<dbReference type="Proteomes" id="UP000178869">
    <property type="component" value="Unassembled WGS sequence"/>
</dbReference>
<keyword evidence="1" id="KW-0472">Membrane</keyword>
<dbReference type="AlphaFoldDB" id="A0A1G2PFT6"/>
<evidence type="ECO:0000256" key="1">
    <source>
        <dbReference type="SAM" id="Phobius"/>
    </source>
</evidence>
<dbReference type="EMBL" id="MHSR01000007">
    <property type="protein sequence ID" value="OHA47194.1"/>
    <property type="molecule type" value="Genomic_DNA"/>
</dbReference>
<dbReference type="PANTHER" id="PTHR37309:SF1">
    <property type="entry name" value="SLR0284 PROTEIN"/>
    <property type="match status" value="1"/>
</dbReference>
<keyword evidence="1" id="KW-0812">Transmembrane</keyword>
<dbReference type="InterPro" id="IPR007165">
    <property type="entry name" value="Phage_holin_4_2"/>
</dbReference>
<protein>
    <recommendedName>
        <fullName evidence="4">Phage holin family protein</fullName>
    </recommendedName>
</protein>
<keyword evidence="1" id="KW-1133">Transmembrane helix</keyword>
<evidence type="ECO:0000313" key="3">
    <source>
        <dbReference type="Proteomes" id="UP000178869"/>
    </source>
</evidence>
<proteinExistence type="predicted"/>
<organism evidence="2 3">
    <name type="scientific">Candidatus Terrybacteria bacterium RIFCSPHIGHO2_01_FULL_43_35</name>
    <dbReference type="NCBI Taxonomy" id="1802361"/>
    <lineage>
        <taxon>Bacteria</taxon>
        <taxon>Candidatus Terryibacteriota</taxon>
    </lineage>
</organism>